<feature type="region of interest" description="Disordered" evidence="4">
    <location>
        <begin position="205"/>
        <end position="234"/>
    </location>
</feature>
<dbReference type="PANTHER" id="PTHR46524:SF7">
    <property type="entry name" value="CW-TYPE ZINC FINGER"/>
    <property type="match status" value="1"/>
</dbReference>
<feature type="region of interest" description="Disordered" evidence="4">
    <location>
        <begin position="838"/>
        <end position="889"/>
    </location>
</feature>
<reference evidence="6" key="1">
    <citation type="submission" date="2023-02" db="EMBL/GenBank/DDBJ databases">
        <title>Genome of toxic invasive species Heracleum sosnowskyi carries increased number of genes despite the absence of recent whole-genome duplications.</title>
        <authorList>
            <person name="Schelkunov M."/>
            <person name="Shtratnikova V."/>
            <person name="Makarenko M."/>
            <person name="Klepikova A."/>
            <person name="Omelchenko D."/>
            <person name="Novikova G."/>
            <person name="Obukhova E."/>
            <person name="Bogdanov V."/>
            <person name="Penin A."/>
            <person name="Logacheva M."/>
        </authorList>
    </citation>
    <scope>NUCLEOTIDE SEQUENCE</scope>
    <source>
        <strain evidence="6">Hsosn_3</strain>
        <tissue evidence="6">Leaf</tissue>
    </source>
</reference>
<feature type="region of interest" description="Disordered" evidence="4">
    <location>
        <begin position="425"/>
        <end position="556"/>
    </location>
</feature>
<dbReference type="PANTHER" id="PTHR46524">
    <property type="entry name" value="CW-TYPE ZINC FINGER"/>
    <property type="match status" value="1"/>
</dbReference>
<feature type="compositionally biased region" description="Polar residues" evidence="4">
    <location>
        <begin position="475"/>
        <end position="484"/>
    </location>
</feature>
<dbReference type="Pfam" id="PF24756">
    <property type="entry name" value="THD_CWZF3-5-7"/>
    <property type="match status" value="1"/>
</dbReference>
<feature type="compositionally biased region" description="Basic and acidic residues" evidence="4">
    <location>
        <begin position="463"/>
        <end position="474"/>
    </location>
</feature>
<feature type="compositionally biased region" description="Polar residues" evidence="4">
    <location>
        <begin position="1199"/>
        <end position="1213"/>
    </location>
</feature>
<evidence type="ECO:0000256" key="4">
    <source>
        <dbReference type="SAM" id="MobiDB-lite"/>
    </source>
</evidence>
<feature type="compositionally biased region" description="Basic and acidic residues" evidence="4">
    <location>
        <begin position="797"/>
        <end position="811"/>
    </location>
</feature>
<feature type="compositionally biased region" description="Basic and acidic residues" evidence="4">
    <location>
        <begin position="1270"/>
        <end position="1283"/>
    </location>
</feature>
<feature type="compositionally biased region" description="Low complexity" evidence="4">
    <location>
        <begin position="491"/>
        <end position="501"/>
    </location>
</feature>
<evidence type="ECO:0000256" key="1">
    <source>
        <dbReference type="ARBA" id="ARBA00022723"/>
    </source>
</evidence>
<feature type="compositionally biased region" description="Polar residues" evidence="4">
    <location>
        <begin position="121"/>
        <end position="131"/>
    </location>
</feature>
<evidence type="ECO:0000259" key="5">
    <source>
        <dbReference type="PROSITE" id="PS51050"/>
    </source>
</evidence>
<reference evidence="6" key="2">
    <citation type="submission" date="2023-05" db="EMBL/GenBank/DDBJ databases">
        <authorList>
            <person name="Schelkunov M.I."/>
        </authorList>
    </citation>
    <scope>NUCLEOTIDE SEQUENCE</scope>
    <source>
        <strain evidence="6">Hsosn_3</strain>
        <tissue evidence="6">Leaf</tissue>
    </source>
</reference>
<comment type="caution">
    <text evidence="6">The sequence shown here is derived from an EMBL/GenBank/DDBJ whole genome shotgun (WGS) entry which is preliminary data.</text>
</comment>
<feature type="region of interest" description="Disordered" evidence="4">
    <location>
        <begin position="725"/>
        <end position="747"/>
    </location>
</feature>
<evidence type="ECO:0000256" key="3">
    <source>
        <dbReference type="ARBA" id="ARBA00022833"/>
    </source>
</evidence>
<feature type="compositionally biased region" description="Polar residues" evidence="4">
    <location>
        <begin position="1342"/>
        <end position="1351"/>
    </location>
</feature>
<feature type="compositionally biased region" description="Basic and acidic residues" evidence="4">
    <location>
        <begin position="922"/>
        <end position="960"/>
    </location>
</feature>
<feature type="compositionally biased region" description="Low complexity" evidence="4">
    <location>
        <begin position="727"/>
        <end position="737"/>
    </location>
</feature>
<feature type="compositionally biased region" description="Basic and acidic residues" evidence="4">
    <location>
        <begin position="1163"/>
        <end position="1176"/>
    </location>
</feature>
<sequence length="1649" mass="180359">MNCVVDGRKGLGLGFEMEQTELEEGEACFYSNNRVDSTLDPDVALSYLDEKLEHVLGHFQKDFEGGVSAENLGSKFGGYGSFLPTYQRSPVWSHPKTPPNVQNHNASKSPTTLPLEGAHGNSVSSNASLSARHGSTSLGMATLPVARASSVDDYVKREATIPLTNVENKSDNQSDQKTIKVRIKMRSDNLSTKKNAEIYSGLGLDVSPTSSFEDSPTDGELARESKNSPDESPTSILEIMTSYPLHGSLILSPLHNDLICMTDKELLFREGRSAPLRHKSNHEGSLISVNGPHSARSDKKLVGIKKPKSSEKKAFRVELKNNVNNTQNSVELLLKKETDGDASVCDELVSNAPRLPLLSNSYCSFADSAKGTTRADDISRVVSKGGMKEESFCDLAKNEPQEPALIHDNGVVGKAVSGTKVSEYKKTNSYDDEHRYPERGGNLKGERIDDSLKVDPNMSRVRKGLDPDLVDHAKQTSGQKSLSSVDDEMKVSSGKENSSSGSKRKSKGIHGHGAEITTEVHNASTKTDVVSVPKSRKNANLNAHMPTSEVEDSKQDIGKAKDRYKDFFGDLEMGDNEMDGDMPSIEAYTRDSSSLVPPTGNRLSSDAAIPYVPLVKEDWVGCDKCQKWRLLPAGKNPQSLPKIWLCSMLDWLDGMNRCSFSEEETTKAVRALNQTLAPAPVHEGQISQNRYSCVASSGVVDALHVDQSLQDIGGKKRHGLRDVLNASSQNGSSPYSSSKKKIPQASYKNQSLNVENCSPSLHEFDFQLSGQSSGLVGQKQRHKKKDKSKPLAIPGEGETKSSKIRNKRENNQEFSKASKKLKASSVHIEEEWKSDNGGAALKVGHSSSIGLSRKKTGKHRHKYDDRPKDSKRNMKVSDRDSEDRTQFPSDARLLHMEYIDGDVKKRKKINEYQDSQLYSHSNEGHRPENQRDFMEETSESNHREEKKARVSKSGGKERSMRKGSGGIDEKGRSLKDQQAGVDLENGLLDRSMDASDSVKKDVRSTQPPVAATSSSSKVSGSRKSKANFQEVKGSPVESVSSSPLRVCNQDNFTSIRRDLKGKGDSKEVILATSSPRKCLDGEDGGAGSDQSRMLQKNVTITVINSGSLGSSKLDFQDRSRSQISGRKAAAEAVSSSQFATHHVTDTLQSNQHPLVSENCPNDESGKMNEYHNDGSRRKSGKGSSSRSKDNSRGTRSESENGNLKASDFNGTVDHSSHDENSKSRSKLQDKIARNSEKIEKNIFSKNDPAANSSTESGKRETQSKWVLFDSSDKRQVVSDHDSKQNLPMDGNTEKSSKRFPSDKTGRVDVSGKGKSHSLPPSGRGQHEMTRWPQPINGIQKDNGVNLSTASTSEGDDALHAAAQIKKAENQRGHGSQPINTKHSMNGHKGREIDAPSPIRRDTSSQAANNAVKEATDLKHLADRLKNSGSTLEGTGLYFQAALKFLYGASLLESCNTENAKHGEMIQSMQVYSSTAKLCAYCAHEYERSKDMASAALAYKCVEVAYLRVINSSHSSASKDRNELQSALQIVPPGESPSSSASDVDNLNNAANMDKIALAKGANSPQVAGNHVIPSRNRPNFLRLLNFAQDINFAMEASRKSRIAFVAASSREETKYREGLPSVKKALDFNFQDVEGFLRLVRLAMEAISR</sequence>
<feature type="compositionally biased region" description="Basic residues" evidence="4">
    <location>
        <begin position="852"/>
        <end position="861"/>
    </location>
</feature>
<dbReference type="Proteomes" id="UP001237642">
    <property type="component" value="Unassembled WGS sequence"/>
</dbReference>
<feature type="compositionally biased region" description="Basic and acidic residues" evidence="4">
    <location>
        <begin position="1291"/>
        <end position="1311"/>
    </location>
</feature>
<accession>A0AAD8III5</accession>
<keyword evidence="1" id="KW-0479">Metal-binding</keyword>
<protein>
    <submittedName>
        <fullName evidence="6">CW-type domain-containing protein</fullName>
    </submittedName>
</protein>
<feature type="compositionally biased region" description="Basic and acidic residues" evidence="4">
    <location>
        <begin position="990"/>
        <end position="1003"/>
    </location>
</feature>
<feature type="compositionally biased region" description="Basic and acidic residues" evidence="4">
    <location>
        <begin position="220"/>
        <end position="229"/>
    </location>
</feature>
<keyword evidence="7" id="KW-1185">Reference proteome</keyword>
<evidence type="ECO:0000313" key="6">
    <source>
        <dbReference type="EMBL" id="KAK1385183.1"/>
    </source>
</evidence>
<gene>
    <name evidence="6" type="ORF">POM88_022918</name>
</gene>
<keyword evidence="2" id="KW-0863">Zinc-finger</keyword>
<dbReference type="Pfam" id="PF07496">
    <property type="entry name" value="zf-CW"/>
    <property type="match status" value="1"/>
</dbReference>
<dbReference type="EMBL" id="JAUIZM010000005">
    <property type="protein sequence ID" value="KAK1385183.1"/>
    <property type="molecule type" value="Genomic_DNA"/>
</dbReference>
<evidence type="ECO:0000313" key="7">
    <source>
        <dbReference type="Proteomes" id="UP001237642"/>
    </source>
</evidence>
<feature type="region of interest" description="Disordered" evidence="4">
    <location>
        <begin position="1105"/>
        <end position="1351"/>
    </location>
</feature>
<dbReference type="PROSITE" id="PS51050">
    <property type="entry name" value="ZF_CW"/>
    <property type="match status" value="1"/>
</dbReference>
<feature type="compositionally biased region" description="Polar residues" evidence="4">
    <location>
        <begin position="519"/>
        <end position="528"/>
    </location>
</feature>
<feature type="compositionally biased region" description="Polar residues" evidence="4">
    <location>
        <begin position="99"/>
        <end position="112"/>
    </location>
</feature>
<dbReference type="InterPro" id="IPR011124">
    <property type="entry name" value="Znf_CW"/>
</dbReference>
<feature type="compositionally biased region" description="Basic and acidic residues" evidence="4">
    <location>
        <begin position="862"/>
        <end position="885"/>
    </location>
</feature>
<feature type="region of interest" description="Disordered" evidence="4">
    <location>
        <begin position="94"/>
        <end position="131"/>
    </location>
</feature>
<name>A0AAD8III5_9APIA</name>
<feature type="compositionally biased region" description="Basic and acidic residues" evidence="4">
    <location>
        <begin position="1186"/>
        <end position="1198"/>
    </location>
</feature>
<feature type="domain" description="CW-type" evidence="5">
    <location>
        <begin position="613"/>
        <end position="666"/>
    </location>
</feature>
<feature type="compositionally biased region" description="Polar residues" evidence="4">
    <location>
        <begin position="1372"/>
        <end position="1383"/>
    </location>
</feature>
<dbReference type="InterPro" id="IPR056406">
    <property type="entry name" value="THD_CWZF3/5/7"/>
</dbReference>
<feature type="compositionally biased region" description="Polar residues" evidence="4">
    <location>
        <begin position="1133"/>
        <end position="1161"/>
    </location>
</feature>
<evidence type="ECO:0000256" key="2">
    <source>
        <dbReference type="ARBA" id="ARBA00022771"/>
    </source>
</evidence>
<feature type="region of interest" description="Disordered" evidence="4">
    <location>
        <begin position="914"/>
        <end position="1043"/>
    </location>
</feature>
<organism evidence="6 7">
    <name type="scientific">Heracleum sosnowskyi</name>
    <dbReference type="NCBI Taxonomy" id="360622"/>
    <lineage>
        <taxon>Eukaryota</taxon>
        <taxon>Viridiplantae</taxon>
        <taxon>Streptophyta</taxon>
        <taxon>Embryophyta</taxon>
        <taxon>Tracheophyta</taxon>
        <taxon>Spermatophyta</taxon>
        <taxon>Magnoliopsida</taxon>
        <taxon>eudicotyledons</taxon>
        <taxon>Gunneridae</taxon>
        <taxon>Pentapetalae</taxon>
        <taxon>asterids</taxon>
        <taxon>campanulids</taxon>
        <taxon>Apiales</taxon>
        <taxon>Apiaceae</taxon>
        <taxon>Apioideae</taxon>
        <taxon>apioid superclade</taxon>
        <taxon>Tordylieae</taxon>
        <taxon>Tordyliinae</taxon>
        <taxon>Heracleum</taxon>
    </lineage>
</organism>
<dbReference type="InterPro" id="IPR055300">
    <property type="entry name" value="CWZF3/5/7"/>
</dbReference>
<dbReference type="GO" id="GO:0008270">
    <property type="term" value="F:zinc ion binding"/>
    <property type="evidence" value="ECO:0007669"/>
    <property type="project" value="UniProtKB-KW"/>
</dbReference>
<feature type="region of interest" description="Disordered" evidence="4">
    <location>
        <begin position="1073"/>
        <end position="1092"/>
    </location>
</feature>
<feature type="region of interest" description="Disordered" evidence="4">
    <location>
        <begin position="1367"/>
        <end position="1389"/>
    </location>
</feature>
<dbReference type="Gene3D" id="3.30.40.100">
    <property type="match status" value="1"/>
</dbReference>
<feature type="region of interest" description="Disordered" evidence="4">
    <location>
        <begin position="772"/>
        <end position="822"/>
    </location>
</feature>
<feature type="compositionally biased region" description="Basic and acidic residues" evidence="4">
    <location>
        <begin position="1214"/>
        <end position="1242"/>
    </location>
</feature>
<feature type="compositionally biased region" description="Basic and acidic residues" evidence="4">
    <location>
        <begin position="425"/>
        <end position="438"/>
    </location>
</feature>
<feature type="compositionally biased region" description="Basic and acidic residues" evidence="4">
    <location>
        <begin position="444"/>
        <end position="453"/>
    </location>
</feature>
<proteinExistence type="predicted"/>
<keyword evidence="3" id="KW-0862">Zinc</keyword>